<dbReference type="EMBL" id="BMYZ01000001">
    <property type="protein sequence ID" value="GGY61317.1"/>
    <property type="molecule type" value="Genomic_DNA"/>
</dbReference>
<dbReference type="Pfam" id="PF02705">
    <property type="entry name" value="K_trans"/>
    <property type="match status" value="1"/>
</dbReference>
<gene>
    <name evidence="12 15" type="primary">kup</name>
    <name evidence="15" type="ORF">GCM10011613_00880</name>
</gene>
<name>A0ABQ3ANU1_9GAMM</name>
<comment type="catalytic activity">
    <reaction evidence="12">
        <text>K(+)(in) + H(+)(in) = K(+)(out) + H(+)(out)</text>
        <dbReference type="Rhea" id="RHEA:28490"/>
        <dbReference type="ChEBI" id="CHEBI:15378"/>
        <dbReference type="ChEBI" id="CHEBI:29103"/>
    </reaction>
</comment>
<feature type="domain" description="K+ potassium transporter C-terminal" evidence="14">
    <location>
        <begin position="479"/>
        <end position="629"/>
    </location>
</feature>
<dbReference type="PANTHER" id="PTHR30540:SF79">
    <property type="entry name" value="LOW AFFINITY POTASSIUM TRANSPORT SYSTEM PROTEIN KUP"/>
    <property type="match status" value="1"/>
</dbReference>
<keyword evidence="3 12" id="KW-0813">Transport</keyword>
<feature type="transmembrane region" description="Helical" evidence="12">
    <location>
        <begin position="250"/>
        <end position="270"/>
    </location>
</feature>
<evidence type="ECO:0000259" key="14">
    <source>
        <dbReference type="Pfam" id="PF22776"/>
    </source>
</evidence>
<dbReference type="RefSeq" id="WP_189415009.1">
    <property type="nucleotide sequence ID" value="NZ_BMYZ01000001.1"/>
</dbReference>
<keyword evidence="10 12" id="KW-0406">Ion transport</keyword>
<evidence type="ECO:0000259" key="13">
    <source>
        <dbReference type="Pfam" id="PF02705"/>
    </source>
</evidence>
<evidence type="ECO:0000256" key="12">
    <source>
        <dbReference type="HAMAP-Rule" id="MF_01522"/>
    </source>
</evidence>
<feature type="transmembrane region" description="Helical" evidence="12">
    <location>
        <begin position="399"/>
        <end position="417"/>
    </location>
</feature>
<dbReference type="Pfam" id="PF22776">
    <property type="entry name" value="K_trans_C"/>
    <property type="match status" value="1"/>
</dbReference>
<feature type="transmembrane region" description="Helical" evidence="12">
    <location>
        <begin position="369"/>
        <end position="392"/>
    </location>
</feature>
<evidence type="ECO:0000256" key="10">
    <source>
        <dbReference type="ARBA" id="ARBA00023065"/>
    </source>
</evidence>
<evidence type="ECO:0000256" key="2">
    <source>
        <dbReference type="ARBA" id="ARBA00007019"/>
    </source>
</evidence>
<evidence type="ECO:0000256" key="8">
    <source>
        <dbReference type="ARBA" id="ARBA00022958"/>
    </source>
</evidence>
<keyword evidence="11 12" id="KW-0472">Membrane</keyword>
<comment type="function">
    <text evidence="12">Transport of potassium into the cell. Likely operates as a K(+):H(+) symporter.</text>
</comment>
<dbReference type="InterPro" id="IPR053951">
    <property type="entry name" value="K_trans_N"/>
</dbReference>
<feature type="transmembrane region" description="Helical" evidence="12">
    <location>
        <begin position="144"/>
        <end position="162"/>
    </location>
</feature>
<evidence type="ECO:0000256" key="9">
    <source>
        <dbReference type="ARBA" id="ARBA00022989"/>
    </source>
</evidence>
<feature type="transmembrane region" description="Helical" evidence="12">
    <location>
        <begin position="429"/>
        <end position="445"/>
    </location>
</feature>
<dbReference type="InterPro" id="IPR023051">
    <property type="entry name" value="Kup"/>
</dbReference>
<organism evidence="15 16">
    <name type="scientific">Cellvibrio zantedeschiae</name>
    <dbReference type="NCBI Taxonomy" id="1237077"/>
    <lineage>
        <taxon>Bacteria</taxon>
        <taxon>Pseudomonadati</taxon>
        <taxon>Pseudomonadota</taxon>
        <taxon>Gammaproteobacteria</taxon>
        <taxon>Cellvibrionales</taxon>
        <taxon>Cellvibrionaceae</taxon>
        <taxon>Cellvibrio</taxon>
    </lineage>
</organism>
<comment type="similarity">
    <text evidence="2 12">Belongs to the HAK/KUP transporter (TC 2.A.72) family.</text>
</comment>
<keyword evidence="8 12" id="KW-0630">Potassium</keyword>
<feature type="transmembrane region" description="Helical" evidence="12">
    <location>
        <begin position="342"/>
        <end position="363"/>
    </location>
</feature>
<feature type="transmembrane region" description="Helical" evidence="12">
    <location>
        <begin position="106"/>
        <end position="124"/>
    </location>
</feature>
<keyword evidence="16" id="KW-1185">Reference proteome</keyword>
<dbReference type="HAMAP" id="MF_01522">
    <property type="entry name" value="Kup"/>
    <property type="match status" value="1"/>
</dbReference>
<comment type="caution">
    <text evidence="15">The sequence shown here is derived from an EMBL/GenBank/DDBJ whole genome shotgun (WGS) entry which is preliminary data.</text>
</comment>
<dbReference type="PANTHER" id="PTHR30540">
    <property type="entry name" value="OSMOTIC STRESS POTASSIUM TRANSPORTER"/>
    <property type="match status" value="1"/>
</dbReference>
<protein>
    <recommendedName>
        <fullName evidence="12">Probable potassium transport system protein Kup</fullName>
    </recommendedName>
</protein>
<keyword evidence="7 12" id="KW-0769">Symport</keyword>
<keyword evidence="5 12" id="KW-0633">Potassium transport</keyword>
<evidence type="ECO:0000256" key="11">
    <source>
        <dbReference type="ARBA" id="ARBA00023136"/>
    </source>
</evidence>
<evidence type="ECO:0000256" key="1">
    <source>
        <dbReference type="ARBA" id="ARBA00004141"/>
    </source>
</evidence>
<feature type="transmembrane region" description="Helical" evidence="12">
    <location>
        <begin position="290"/>
        <end position="316"/>
    </location>
</feature>
<evidence type="ECO:0000313" key="16">
    <source>
        <dbReference type="Proteomes" id="UP000619761"/>
    </source>
</evidence>
<sequence length="629" mass="67972">MSSQTTAQKSSHAALTVAALGVVFGDIGTSPLYALKETFSPHHGIALTEAAVLGGLSTVFWVLMFVVTLKYITLVMRADNHGEGGTMALLALVFASTKDHPNWKPYLLMLGVLGASLFYGDAVLTPAVTVLSAVEGLEVATSAFKPYIVPIALAFIVGLFALQRGGTSRIGAVFGPITIVWFLVLCISGINGILHNPHVLLALNPIYAFHFLTDHGFASFLILGSVVLAVTGVEALYGDMGHFGKGPIRTAWFVLVFPALLLNYFGQGAVILKDPTTIANPFFHMFPDWALYPIVILATLAAGIASQATIAGAYSLTKQAVQLGFLPRLKVVQTSANEIGQIYLPGLTFVLMIAVVLIVVIFQSSSALASAYGVAVTGDMLVTSCLTFFVIYFGWKIPLPLCIASTGLFLCIDIALFTSCITKVFEGGWLPILIAMTMFMLMTTWRKGRDILFQRLRASSVPLDALLPSLFISPPTRVPGTAVFLTATPEATPHALLHNLNHNKVLHERVVFLTVEVSNVPWVDIKEACEIEDMGNNCYRVVITFGFMNPPDIRLALAACAEKGLSFNIMETSFFLSREKIVPVATLDSGMPMWREHLFATMARNAGTAVDHFNIPTNRVIELGTQVEI</sequence>
<feature type="transmembrane region" description="Helical" evidence="12">
    <location>
        <begin position="50"/>
        <end position="72"/>
    </location>
</feature>
<keyword evidence="6 12" id="KW-0812">Transmembrane</keyword>
<keyword evidence="9 12" id="KW-1133">Transmembrane helix</keyword>
<feature type="domain" description="K+ potassium transporter integral membrane" evidence="13">
    <location>
        <begin position="16"/>
        <end position="467"/>
    </location>
</feature>
<accession>A0ABQ3ANU1</accession>
<comment type="subcellular location">
    <subcellularLocation>
        <location evidence="12">Cell membrane</location>
        <topology evidence="12">Multi-pass membrane protein</topology>
    </subcellularLocation>
    <subcellularLocation>
        <location evidence="1">Membrane</location>
        <topology evidence="1">Multi-pass membrane protein</topology>
    </subcellularLocation>
</comment>
<evidence type="ECO:0000256" key="5">
    <source>
        <dbReference type="ARBA" id="ARBA00022538"/>
    </source>
</evidence>
<evidence type="ECO:0000256" key="7">
    <source>
        <dbReference type="ARBA" id="ARBA00022847"/>
    </source>
</evidence>
<evidence type="ECO:0000313" key="15">
    <source>
        <dbReference type="EMBL" id="GGY61317.1"/>
    </source>
</evidence>
<reference evidence="16" key="1">
    <citation type="journal article" date="2019" name="Int. J. Syst. Evol. Microbiol.">
        <title>The Global Catalogue of Microorganisms (GCM) 10K type strain sequencing project: providing services to taxonomists for standard genome sequencing and annotation.</title>
        <authorList>
            <consortium name="The Broad Institute Genomics Platform"/>
            <consortium name="The Broad Institute Genome Sequencing Center for Infectious Disease"/>
            <person name="Wu L."/>
            <person name="Ma J."/>
        </authorList>
    </citation>
    <scope>NUCLEOTIDE SEQUENCE [LARGE SCALE GENOMIC DNA]</scope>
    <source>
        <strain evidence="16">KCTC 32239</strain>
    </source>
</reference>
<evidence type="ECO:0000256" key="6">
    <source>
        <dbReference type="ARBA" id="ARBA00022692"/>
    </source>
</evidence>
<evidence type="ECO:0000256" key="4">
    <source>
        <dbReference type="ARBA" id="ARBA00022475"/>
    </source>
</evidence>
<dbReference type="InterPro" id="IPR003855">
    <property type="entry name" value="K+_transporter"/>
</dbReference>
<dbReference type="Proteomes" id="UP000619761">
    <property type="component" value="Unassembled WGS sequence"/>
</dbReference>
<evidence type="ECO:0000256" key="3">
    <source>
        <dbReference type="ARBA" id="ARBA00022448"/>
    </source>
</evidence>
<dbReference type="InterPro" id="IPR053952">
    <property type="entry name" value="K_trans_C"/>
</dbReference>
<proteinExistence type="inferred from homology"/>
<feature type="transmembrane region" description="Helical" evidence="12">
    <location>
        <begin position="174"/>
        <end position="195"/>
    </location>
</feature>
<feature type="transmembrane region" description="Helical" evidence="12">
    <location>
        <begin position="215"/>
        <end position="238"/>
    </location>
</feature>
<keyword evidence="4 12" id="KW-1003">Cell membrane</keyword>